<keyword evidence="3" id="KW-0169">Cobalamin biosynthesis</keyword>
<dbReference type="KEGG" id="dae:Dtox_1298"/>
<dbReference type="UniPathway" id="UPA00148"/>
<dbReference type="InterPro" id="IPR036588">
    <property type="entry name" value="CobH/CbiC_sf"/>
</dbReference>
<gene>
    <name evidence="6" type="ordered locus">Dtox_1298</name>
</gene>
<dbReference type="STRING" id="485916.Dtox_1298"/>
<evidence type="ECO:0000313" key="7">
    <source>
        <dbReference type="Proteomes" id="UP000002217"/>
    </source>
</evidence>
<keyword evidence="7" id="KW-1185">Reference proteome</keyword>
<keyword evidence="4 6" id="KW-0413">Isomerase</keyword>
<evidence type="ECO:0000256" key="1">
    <source>
        <dbReference type="ARBA" id="ARBA00004953"/>
    </source>
</evidence>
<proteinExistence type="inferred from homology"/>
<reference evidence="6 7" key="1">
    <citation type="journal article" date="2009" name="Stand. Genomic Sci.">
        <title>Complete genome sequence of Desulfotomaculum acetoxidans type strain (5575).</title>
        <authorList>
            <person name="Spring S."/>
            <person name="Lapidus A."/>
            <person name="Schroder M."/>
            <person name="Gleim D."/>
            <person name="Sims D."/>
            <person name="Meincke L."/>
            <person name="Glavina Del Rio T."/>
            <person name="Tice H."/>
            <person name="Copeland A."/>
            <person name="Cheng J.F."/>
            <person name="Lucas S."/>
            <person name="Chen F."/>
            <person name="Nolan M."/>
            <person name="Bruce D."/>
            <person name="Goodwin L."/>
            <person name="Pitluck S."/>
            <person name="Ivanova N."/>
            <person name="Mavromatis K."/>
            <person name="Mikhailova N."/>
            <person name="Pati A."/>
            <person name="Chen A."/>
            <person name="Palaniappan K."/>
            <person name="Land M."/>
            <person name="Hauser L."/>
            <person name="Chang Y.J."/>
            <person name="Jeffries C.D."/>
            <person name="Chain P."/>
            <person name="Saunders E."/>
            <person name="Brettin T."/>
            <person name="Detter J.C."/>
            <person name="Goker M."/>
            <person name="Bristow J."/>
            <person name="Eisen J.A."/>
            <person name="Markowitz V."/>
            <person name="Hugenholtz P."/>
            <person name="Kyrpides N.C."/>
            <person name="Klenk H.P."/>
            <person name="Han C."/>
        </authorList>
    </citation>
    <scope>NUCLEOTIDE SEQUENCE [LARGE SCALE GENOMIC DNA]</scope>
    <source>
        <strain evidence="7">ATCC 49208 / DSM 771 / VKM B-1644</strain>
    </source>
</reference>
<protein>
    <submittedName>
        <fullName evidence="6">Precorrin-8X methylmutase</fullName>
        <ecNumber evidence="6">5.4.99.61</ecNumber>
    </submittedName>
</protein>
<dbReference type="Gene3D" id="3.40.50.10230">
    <property type="entry name" value="Cobalamin biosynthesis CobH/CbiC, precorrin-8X methylmutase"/>
    <property type="match status" value="1"/>
</dbReference>
<evidence type="ECO:0000256" key="2">
    <source>
        <dbReference type="ARBA" id="ARBA00009774"/>
    </source>
</evidence>
<evidence type="ECO:0000259" key="5">
    <source>
        <dbReference type="Pfam" id="PF02570"/>
    </source>
</evidence>
<dbReference type="EMBL" id="CP001720">
    <property type="protein sequence ID" value="ACV62180.1"/>
    <property type="molecule type" value="Genomic_DNA"/>
</dbReference>
<evidence type="ECO:0000256" key="3">
    <source>
        <dbReference type="ARBA" id="ARBA00022573"/>
    </source>
</evidence>
<dbReference type="Proteomes" id="UP000002217">
    <property type="component" value="Chromosome"/>
</dbReference>
<dbReference type="GO" id="GO:0016993">
    <property type="term" value="F:precorrin-8X methylmutase activity"/>
    <property type="evidence" value="ECO:0007669"/>
    <property type="project" value="UniProtKB-EC"/>
</dbReference>
<dbReference type="eggNOG" id="COG2082">
    <property type="taxonomic scope" value="Bacteria"/>
</dbReference>
<evidence type="ECO:0000256" key="4">
    <source>
        <dbReference type="ARBA" id="ARBA00023235"/>
    </source>
</evidence>
<sequence>MHPVITNPREIEKNSMQIIEDNVPELHKLPREHKEIIKRVIHTTGDLTFVNLVYIHPEAVASGLTALRAGRPIVTDINMLKTGINKNRLQELGITAYCYIAEPRVIEESKKTGLTRAMIAMKLAAAEAKDGIIAIGNAPTALFTLCDLIKSGAAKPSLVIGTPVGFVGAKESKDLLMQMDIPHIAVPGTKGGSTIAAAIVNALLYLA</sequence>
<dbReference type="HOGENOM" id="CLU_084703_1_1_9"/>
<dbReference type="GO" id="GO:0009236">
    <property type="term" value="P:cobalamin biosynthetic process"/>
    <property type="evidence" value="ECO:0007669"/>
    <property type="project" value="UniProtKB-UniPathway"/>
</dbReference>
<dbReference type="AlphaFoldDB" id="C8W691"/>
<evidence type="ECO:0000313" key="6">
    <source>
        <dbReference type="EMBL" id="ACV62180.1"/>
    </source>
</evidence>
<feature type="domain" description="Cobalamin biosynthesis precorrin-8X methylmutase CobH/CbiC" evidence="5">
    <location>
        <begin position="10"/>
        <end position="206"/>
    </location>
</feature>
<name>C8W691_DESAS</name>
<comment type="pathway">
    <text evidence="1">Cofactor biosynthesis; adenosylcobalamin biosynthesis.</text>
</comment>
<dbReference type="PANTHER" id="PTHR43588">
    <property type="entry name" value="COBALT-PRECORRIN-8 METHYLMUTASE"/>
    <property type="match status" value="1"/>
</dbReference>
<accession>C8W691</accession>
<comment type="similarity">
    <text evidence="2">Belongs to the CobH/CbiC family.</text>
</comment>
<dbReference type="Pfam" id="PF02570">
    <property type="entry name" value="CbiC"/>
    <property type="match status" value="1"/>
</dbReference>
<dbReference type="InterPro" id="IPR003722">
    <property type="entry name" value="Cbl_synth_CobH/CbiC"/>
</dbReference>
<dbReference type="EC" id="5.4.99.61" evidence="6"/>
<dbReference type="SUPFAM" id="SSF63965">
    <property type="entry name" value="Precorrin-8X methylmutase CbiC/CobH"/>
    <property type="match status" value="1"/>
</dbReference>
<dbReference type="PANTHER" id="PTHR43588:SF1">
    <property type="entry name" value="COBALT-PRECORRIN-8 METHYLMUTASE"/>
    <property type="match status" value="1"/>
</dbReference>
<organism evidence="6 7">
    <name type="scientific">Desulfofarcimen acetoxidans (strain ATCC 49208 / DSM 771 / KCTC 5769 / VKM B-1644 / 5575)</name>
    <name type="common">Desulfotomaculum acetoxidans</name>
    <dbReference type="NCBI Taxonomy" id="485916"/>
    <lineage>
        <taxon>Bacteria</taxon>
        <taxon>Bacillati</taxon>
        <taxon>Bacillota</taxon>
        <taxon>Clostridia</taxon>
        <taxon>Eubacteriales</taxon>
        <taxon>Peptococcaceae</taxon>
        <taxon>Desulfofarcimen</taxon>
    </lineage>
</organism>